<organism evidence="1 2">
    <name type="scientific">Oceanobacillus chungangensis</name>
    <dbReference type="NCBI Taxonomy" id="1229152"/>
    <lineage>
        <taxon>Bacteria</taxon>
        <taxon>Bacillati</taxon>
        <taxon>Bacillota</taxon>
        <taxon>Bacilli</taxon>
        <taxon>Bacillales</taxon>
        <taxon>Bacillaceae</taxon>
        <taxon>Oceanobacillus</taxon>
    </lineage>
</organism>
<dbReference type="EMBL" id="PIOD01000009">
    <property type="protein sequence ID" value="RDW18783.1"/>
    <property type="molecule type" value="Genomic_DNA"/>
</dbReference>
<gene>
    <name evidence="1" type="ORF">CWR45_09315</name>
</gene>
<evidence type="ECO:0000313" key="2">
    <source>
        <dbReference type="Proteomes" id="UP000256520"/>
    </source>
</evidence>
<evidence type="ECO:0000313" key="1">
    <source>
        <dbReference type="EMBL" id="RDW18783.1"/>
    </source>
</evidence>
<proteinExistence type="predicted"/>
<protein>
    <submittedName>
        <fullName evidence="1">Uncharacterized protein</fullName>
    </submittedName>
</protein>
<accession>A0A3D8PRP1</accession>
<reference evidence="2" key="1">
    <citation type="submission" date="2017-11" db="EMBL/GenBank/DDBJ databases">
        <authorList>
            <person name="Zhu W."/>
        </authorList>
    </citation>
    <scope>NUCLEOTIDE SEQUENCE [LARGE SCALE GENOMIC DNA]</scope>
    <source>
        <strain evidence="2">CAU 1051</strain>
    </source>
</reference>
<dbReference type="RefSeq" id="WP_115749610.1">
    <property type="nucleotide sequence ID" value="NZ_PIOD01000009.1"/>
</dbReference>
<name>A0A3D8PRP1_9BACI</name>
<comment type="caution">
    <text evidence="1">The sequence shown here is derived from an EMBL/GenBank/DDBJ whole genome shotgun (WGS) entry which is preliminary data.</text>
</comment>
<dbReference type="Proteomes" id="UP000256520">
    <property type="component" value="Unassembled WGS sequence"/>
</dbReference>
<dbReference type="AlphaFoldDB" id="A0A3D8PRP1"/>
<dbReference type="OrthoDB" id="2974025at2"/>
<keyword evidence="2" id="KW-1185">Reference proteome</keyword>
<sequence length="295" mass="35137">MSIMIWENGRYYNSASGKEINKLKKEFMNENKKAKWKKLSFDASSQFKGVSTNKEFIHKVTRENLLQKLLYNLTDKEEDEIFDCEMFDGNQAWIGSDGVKYRYFTRKSSMNIAIGYTIVDIFCALQTELDVYSDYSFWKTRKELVELLNVTYEESDWEIRELEKYQTNMGILNKIMERIFSRKYPNINSHIQDDVVILEMMLQTGKKYINSKKKDIFGNSRFVFYPSKYGIPRKEFDRCIGELKRLDLIIVETKEDTYLDKNSYEYVTKDLTFFSFPLYSEQLFDEIETKLTVDA</sequence>